<dbReference type="CDD" id="cd03801">
    <property type="entry name" value="GT4_PimA-like"/>
    <property type="match status" value="1"/>
</dbReference>
<dbReference type="EC" id="2.4.-.-" evidence="4"/>
<name>A0ABW6DDZ6_9BACT</name>
<dbReference type="EMBL" id="JBBKXZ010000002">
    <property type="protein sequence ID" value="MFD3394320.1"/>
    <property type="molecule type" value="Genomic_DNA"/>
</dbReference>
<organism evidence="4 5">
    <name type="scientific">Aquirufa avitistagni</name>
    <dbReference type="NCBI Taxonomy" id="3104728"/>
    <lineage>
        <taxon>Bacteria</taxon>
        <taxon>Pseudomonadati</taxon>
        <taxon>Bacteroidota</taxon>
        <taxon>Cytophagia</taxon>
        <taxon>Cytophagales</taxon>
        <taxon>Flectobacillaceae</taxon>
        <taxon>Aquirufa</taxon>
    </lineage>
</organism>
<keyword evidence="5" id="KW-1185">Reference proteome</keyword>
<dbReference type="SUPFAM" id="SSF53756">
    <property type="entry name" value="UDP-Glycosyltransferase/glycogen phosphorylase"/>
    <property type="match status" value="1"/>
</dbReference>
<comment type="caution">
    <text evidence="4">The sequence shown here is derived from an EMBL/GenBank/DDBJ whole genome shotgun (WGS) entry which is preliminary data.</text>
</comment>
<accession>A0ABW6DDZ6</accession>
<evidence type="ECO:0000313" key="4">
    <source>
        <dbReference type="EMBL" id="MFD3394320.1"/>
    </source>
</evidence>
<keyword evidence="2" id="KW-0472">Membrane</keyword>
<dbReference type="Gene3D" id="3.40.50.2000">
    <property type="entry name" value="Glycogen Phosphorylase B"/>
    <property type="match status" value="2"/>
</dbReference>
<dbReference type="GO" id="GO:0016757">
    <property type="term" value="F:glycosyltransferase activity"/>
    <property type="evidence" value="ECO:0007669"/>
    <property type="project" value="UniProtKB-KW"/>
</dbReference>
<dbReference type="PANTHER" id="PTHR46401:SF2">
    <property type="entry name" value="GLYCOSYLTRANSFERASE WBBK-RELATED"/>
    <property type="match status" value="1"/>
</dbReference>
<dbReference type="Proteomes" id="UP001598138">
    <property type="component" value="Unassembled WGS sequence"/>
</dbReference>
<protein>
    <submittedName>
        <fullName evidence="4">Glycosyltransferase family 4 protein</fullName>
        <ecNumber evidence="4">2.4.-.-</ecNumber>
    </submittedName>
</protein>
<keyword evidence="1 4" id="KW-0808">Transferase</keyword>
<evidence type="ECO:0000256" key="1">
    <source>
        <dbReference type="ARBA" id="ARBA00022679"/>
    </source>
</evidence>
<evidence type="ECO:0000259" key="3">
    <source>
        <dbReference type="Pfam" id="PF00534"/>
    </source>
</evidence>
<proteinExistence type="predicted"/>
<dbReference type="InterPro" id="IPR001296">
    <property type="entry name" value="Glyco_trans_1"/>
</dbReference>
<keyword evidence="2" id="KW-1133">Transmembrane helix</keyword>
<evidence type="ECO:0000313" key="5">
    <source>
        <dbReference type="Proteomes" id="UP001598138"/>
    </source>
</evidence>
<sequence>MLEGRYHITKVEEFADLKYHGQVSLGKQIAFIRAFLNFLRQLFRKRYAVYYGVLYLSFFGMLKNLLIVLSYKLLNLNGRVYLHIHRSDLSCFLERFKNRYLFKLLTNLVDQFIVLSEMQVTELNGMDIYNVSYLPNCVEKELVPDLNSMPNSKNFSFLFLSNFLEKKGLLDLIDAISIVNEKRSAPVFFELVGNYSNEISKERLQDLVKNNPYVQVGNPVQGMDKFKAIQRADALILPSYNEGLPLVLLESLSLAKPILISPVGYITEVLGNNYPYFIEPGNISSIVNRINDLVDNFSINLKSEMYQLYKPYSLETHKRKLFQIFTE</sequence>
<feature type="domain" description="Glycosyl transferase family 1" evidence="3">
    <location>
        <begin position="151"/>
        <end position="296"/>
    </location>
</feature>
<dbReference type="RefSeq" id="WP_377983202.1">
    <property type="nucleotide sequence ID" value="NZ_JBBKXZ010000002.1"/>
</dbReference>
<dbReference type="Pfam" id="PF00534">
    <property type="entry name" value="Glycos_transf_1"/>
    <property type="match status" value="1"/>
</dbReference>
<feature type="transmembrane region" description="Helical" evidence="2">
    <location>
        <begin position="48"/>
        <end position="71"/>
    </location>
</feature>
<dbReference type="PANTHER" id="PTHR46401">
    <property type="entry name" value="GLYCOSYLTRANSFERASE WBBK-RELATED"/>
    <property type="match status" value="1"/>
</dbReference>
<keyword evidence="4" id="KW-0328">Glycosyltransferase</keyword>
<gene>
    <name evidence="4" type="ORF">U0R10_06785</name>
</gene>
<keyword evidence="2" id="KW-0812">Transmembrane</keyword>
<evidence type="ECO:0000256" key="2">
    <source>
        <dbReference type="SAM" id="Phobius"/>
    </source>
</evidence>
<reference evidence="4 5" key="1">
    <citation type="submission" date="2024-03" db="EMBL/GenBank/DDBJ databases">
        <title>Aquirufa genome sequencing.</title>
        <authorList>
            <person name="Pitt A."/>
            <person name="Hahn M.W."/>
        </authorList>
    </citation>
    <scope>NUCLEOTIDE SEQUENCE [LARGE SCALE GENOMIC DNA]</scope>
    <source>
        <strain evidence="4 5">OSTEICH-129V</strain>
    </source>
</reference>